<evidence type="ECO:0000256" key="2">
    <source>
        <dbReference type="ARBA" id="ARBA00024438"/>
    </source>
</evidence>
<evidence type="ECO:0000256" key="1">
    <source>
        <dbReference type="ARBA" id="ARBA00024353"/>
    </source>
</evidence>
<name>A0ABS4JPE5_9FIRM</name>
<evidence type="ECO:0000256" key="3">
    <source>
        <dbReference type="SAM" id="Phobius"/>
    </source>
</evidence>
<dbReference type="Gene3D" id="1.10.10.1320">
    <property type="entry name" value="Anti-sigma factor, zinc-finger domain"/>
    <property type="match status" value="1"/>
</dbReference>
<feature type="domain" description="Putative zinc-finger" evidence="4">
    <location>
        <begin position="6"/>
        <end position="35"/>
    </location>
</feature>
<protein>
    <recommendedName>
        <fullName evidence="2">Anti-sigma-W factor RsiW</fullName>
    </recommendedName>
</protein>
<feature type="transmembrane region" description="Helical" evidence="3">
    <location>
        <begin position="141"/>
        <end position="161"/>
    </location>
</feature>
<keyword evidence="3" id="KW-1133">Transmembrane helix</keyword>
<organism evidence="5 6">
    <name type="scientific">Symbiobacterium terraclitae</name>
    <dbReference type="NCBI Taxonomy" id="557451"/>
    <lineage>
        <taxon>Bacteria</taxon>
        <taxon>Bacillati</taxon>
        <taxon>Bacillota</taxon>
        <taxon>Clostridia</taxon>
        <taxon>Eubacteriales</taxon>
        <taxon>Symbiobacteriaceae</taxon>
        <taxon>Symbiobacterium</taxon>
    </lineage>
</organism>
<comment type="similarity">
    <text evidence="1">Belongs to the zinc-associated anti-sigma factor (ZAS) superfamily. Anti-sigma-W factor family.</text>
</comment>
<dbReference type="RefSeq" id="WP_209465560.1">
    <property type="nucleotide sequence ID" value="NZ_JAGGLG010000004.1"/>
</dbReference>
<evidence type="ECO:0000313" key="5">
    <source>
        <dbReference type="EMBL" id="MBP2017417.1"/>
    </source>
</evidence>
<gene>
    <name evidence="5" type="ORF">J2Z79_000800</name>
</gene>
<reference evidence="5 6" key="1">
    <citation type="submission" date="2021-03" db="EMBL/GenBank/DDBJ databases">
        <title>Genomic Encyclopedia of Type Strains, Phase IV (KMG-IV): sequencing the most valuable type-strain genomes for metagenomic binning, comparative biology and taxonomic classification.</title>
        <authorList>
            <person name="Goeker M."/>
        </authorList>
    </citation>
    <scope>NUCLEOTIDE SEQUENCE [LARGE SCALE GENOMIC DNA]</scope>
    <source>
        <strain evidence="5 6">DSM 27138</strain>
    </source>
</reference>
<evidence type="ECO:0000259" key="4">
    <source>
        <dbReference type="Pfam" id="PF13490"/>
    </source>
</evidence>
<keyword evidence="3" id="KW-0812">Transmembrane</keyword>
<dbReference type="Proteomes" id="UP001519289">
    <property type="component" value="Unassembled WGS sequence"/>
</dbReference>
<dbReference type="Pfam" id="PF13490">
    <property type="entry name" value="zf-HC2"/>
    <property type="match status" value="1"/>
</dbReference>
<comment type="caution">
    <text evidence="5">The sequence shown here is derived from an EMBL/GenBank/DDBJ whole genome shotgun (WGS) entry which is preliminary data.</text>
</comment>
<keyword evidence="3" id="KW-0472">Membrane</keyword>
<evidence type="ECO:0000313" key="6">
    <source>
        <dbReference type="Proteomes" id="UP001519289"/>
    </source>
</evidence>
<sequence>MHPETERLHLYLSGALDPAERRDVEAHLAGCGECAQALAELAAEDAALAGALGLDPAEAAWVESVDLVEPVMAQIACSPRSTPVLVLVAALLSLAGYLGGSLWTHLLDLLPEPGIGSFIALVRTAGPAALRLVLWLGEGGLLAALWPLFVAGAAIGLGYVLTKGEEKRYA</sequence>
<keyword evidence="6" id="KW-1185">Reference proteome</keyword>
<dbReference type="InterPro" id="IPR041916">
    <property type="entry name" value="Anti_sigma_zinc_sf"/>
</dbReference>
<feature type="transmembrane region" description="Helical" evidence="3">
    <location>
        <begin position="84"/>
        <end position="103"/>
    </location>
</feature>
<proteinExistence type="inferred from homology"/>
<accession>A0ABS4JPE5</accession>
<dbReference type="EMBL" id="JAGGLG010000004">
    <property type="protein sequence ID" value="MBP2017417.1"/>
    <property type="molecule type" value="Genomic_DNA"/>
</dbReference>
<dbReference type="InterPro" id="IPR027383">
    <property type="entry name" value="Znf_put"/>
</dbReference>